<name>A0ACB7PKN8_9PEZI</name>
<evidence type="ECO:0000313" key="2">
    <source>
        <dbReference type="Proteomes" id="UP000724584"/>
    </source>
</evidence>
<sequence length="468" mass="52483">MGRWGTLLTSVRAWSQDIRRMGLAAWEDLDPDARRRLESRTPAARQFWESDFVAHQAGIVQAWIWHYLDDNLFSFATDAEEGSLVKPSSTVWEHVRGLRRELDALRPCKGEHDDAVYRIQFSAWVRMTEHLVRRGLGVEQPIEPAHLVSHFKQFLRHLVAGGEDKFLDDAHDGDLHQRGSRDNPTDYINMTIKNLLGAALSAQYFLHGMRGSYTLRFTPIGSDETSDFPFDKSWMRVVNAVEVPPTRHGRPGGPLPPVQLVIEPMLVTSGLNGLDFDREFSLVTPMQVITPWTFGGPEAKPFIRPGYEKGWELLPADVRRERSIRAFQEALERSKQREQSSNNTAETSGAGCQQGDKIPQTPGANGERSENNPEAPGMHGEHGDSRPQILGNDGEHGKNIPEALDMDDQRGDNAPQTLRNDHEQGEDTLEALPDIEQSDNTKKETQDMDDQTAPPHGAANVGESKARQ</sequence>
<protein>
    <submittedName>
        <fullName evidence="1">Uncharacterized protein</fullName>
    </submittedName>
</protein>
<evidence type="ECO:0000313" key="1">
    <source>
        <dbReference type="EMBL" id="KAH6649440.1"/>
    </source>
</evidence>
<proteinExistence type="predicted"/>
<dbReference type="EMBL" id="JAGIZQ010000001">
    <property type="protein sequence ID" value="KAH6649440.1"/>
    <property type="molecule type" value="Genomic_DNA"/>
</dbReference>
<organism evidence="1 2">
    <name type="scientific">Chaetomium tenue</name>
    <dbReference type="NCBI Taxonomy" id="1854479"/>
    <lineage>
        <taxon>Eukaryota</taxon>
        <taxon>Fungi</taxon>
        <taxon>Dikarya</taxon>
        <taxon>Ascomycota</taxon>
        <taxon>Pezizomycotina</taxon>
        <taxon>Sordariomycetes</taxon>
        <taxon>Sordariomycetidae</taxon>
        <taxon>Sordariales</taxon>
        <taxon>Chaetomiaceae</taxon>
        <taxon>Chaetomium</taxon>
    </lineage>
</organism>
<dbReference type="Proteomes" id="UP000724584">
    <property type="component" value="Unassembled WGS sequence"/>
</dbReference>
<gene>
    <name evidence="1" type="ORF">F5144DRAFT_597003</name>
</gene>
<reference evidence="1 2" key="1">
    <citation type="journal article" date="2021" name="Nat. Commun.">
        <title>Genetic determinants of endophytism in the Arabidopsis root mycobiome.</title>
        <authorList>
            <person name="Mesny F."/>
            <person name="Miyauchi S."/>
            <person name="Thiergart T."/>
            <person name="Pickel B."/>
            <person name="Atanasova L."/>
            <person name="Karlsson M."/>
            <person name="Huettel B."/>
            <person name="Barry K.W."/>
            <person name="Haridas S."/>
            <person name="Chen C."/>
            <person name="Bauer D."/>
            <person name="Andreopoulos W."/>
            <person name="Pangilinan J."/>
            <person name="LaButti K."/>
            <person name="Riley R."/>
            <person name="Lipzen A."/>
            <person name="Clum A."/>
            <person name="Drula E."/>
            <person name="Henrissat B."/>
            <person name="Kohler A."/>
            <person name="Grigoriev I.V."/>
            <person name="Martin F.M."/>
            <person name="Hacquard S."/>
        </authorList>
    </citation>
    <scope>NUCLEOTIDE SEQUENCE [LARGE SCALE GENOMIC DNA]</scope>
    <source>
        <strain evidence="1 2">MPI-SDFR-AT-0079</strain>
    </source>
</reference>
<accession>A0ACB7PKN8</accession>
<keyword evidence="2" id="KW-1185">Reference proteome</keyword>
<comment type="caution">
    <text evidence="1">The sequence shown here is derived from an EMBL/GenBank/DDBJ whole genome shotgun (WGS) entry which is preliminary data.</text>
</comment>